<dbReference type="FunCoup" id="A0A061EJ42">
    <property type="interactions" value="577"/>
</dbReference>
<evidence type="ECO:0000313" key="2">
    <source>
        <dbReference type="Proteomes" id="UP000026915"/>
    </source>
</evidence>
<dbReference type="InParanoid" id="A0A061EJ42"/>
<accession>A0A061EJ42</accession>
<dbReference type="STRING" id="3641.A0A061EJ42"/>
<protein>
    <submittedName>
        <fullName evidence="1">Uncharacterized protein isoform 1</fullName>
    </submittedName>
</protein>
<dbReference type="eggNOG" id="ENOG502S8DR">
    <property type="taxonomic scope" value="Eukaryota"/>
</dbReference>
<dbReference type="AlphaFoldDB" id="A0A061EJ42"/>
<dbReference type="EMBL" id="CM001882">
    <property type="protein sequence ID" value="EOY04881.1"/>
    <property type="molecule type" value="Genomic_DNA"/>
</dbReference>
<dbReference type="Proteomes" id="UP000026915">
    <property type="component" value="Chromosome 4"/>
</dbReference>
<gene>
    <name evidence="1" type="ORF">TCM_020043</name>
</gene>
<evidence type="ECO:0000313" key="1">
    <source>
        <dbReference type="EMBL" id="EOY04881.1"/>
    </source>
</evidence>
<sequence length="577" mass="63172">MANKEDEGFCHSLSRKELQSLCKKYGLPANRSSSEMAKSLTSFLENQRLSSITAGERLYGTQEAGLPLSLKLQVQPGASLNSSRDAGKDCYGLISCPLDRCNGGNYSQAVKSNELGCCTGNKFCDKDDYGGSIFFQQTPQSQFVSQYDDNGFKNNEFPTICFNRNCLSLMRDGRMNNMLPQIEPRDSNAGACSNEIAFPSSIKTPTTVFPATFQFHVSSEEGINLYVDLNSNPSEWVEKMKSEVSICQNMSHGKSRTFHRELGRFGESSKQMKSSFQLNVDAGKIKDGHEHTGLSPSLIIKENNQLQLDHPDGDDGSLGSTVMTPSGRAVDVSEHLEGDQGLTLIKAHPDSQDQIISGGAKDGCLITPDSNINSHREKLASDAVLNISDSPLNLLTTEQQNSKLENKICENSSLQNGCNLVSPSGIIPRCLADGSLQIPMPQDVVHHNDALHSPSENGEFVGMVNLEHNIYAEQGGLAGSTELDPKTYRNRLPTLVEEQGRSKIINGGESSECSQDELFEKICGGLDKVESNGLGKKRTYIDGDQNDCSMLDAKILRSTKHLIRKVLPRRSMRLVSK</sequence>
<dbReference type="EMBL" id="CM001882">
    <property type="protein sequence ID" value="EOY04880.1"/>
    <property type="molecule type" value="Genomic_DNA"/>
</dbReference>
<name>A0A061EJ42_THECC</name>
<organism evidence="1 2">
    <name type="scientific">Theobroma cacao</name>
    <name type="common">Cacao</name>
    <name type="synonym">Cocoa</name>
    <dbReference type="NCBI Taxonomy" id="3641"/>
    <lineage>
        <taxon>Eukaryota</taxon>
        <taxon>Viridiplantae</taxon>
        <taxon>Streptophyta</taxon>
        <taxon>Embryophyta</taxon>
        <taxon>Tracheophyta</taxon>
        <taxon>Spermatophyta</taxon>
        <taxon>Magnoliopsida</taxon>
        <taxon>eudicotyledons</taxon>
        <taxon>Gunneridae</taxon>
        <taxon>Pentapetalae</taxon>
        <taxon>rosids</taxon>
        <taxon>malvids</taxon>
        <taxon>Malvales</taxon>
        <taxon>Malvaceae</taxon>
        <taxon>Byttnerioideae</taxon>
        <taxon>Theobroma</taxon>
    </lineage>
</organism>
<proteinExistence type="predicted"/>
<dbReference type="PANTHER" id="PTHR36376">
    <property type="entry name" value="OS09G0514700 PROTEIN"/>
    <property type="match status" value="1"/>
</dbReference>
<dbReference type="OMA" id="CNEMESC"/>
<dbReference type="PANTHER" id="PTHR36376:SF1">
    <property type="entry name" value="OS09G0514700 PROTEIN"/>
    <property type="match status" value="1"/>
</dbReference>
<reference evidence="1 2" key="1">
    <citation type="journal article" date="2013" name="Genome Biol.">
        <title>The genome sequence of the most widely cultivated cacao type and its use to identify candidate genes regulating pod color.</title>
        <authorList>
            <person name="Motamayor J.C."/>
            <person name="Mockaitis K."/>
            <person name="Schmutz J."/>
            <person name="Haiminen N."/>
            <person name="Iii D.L."/>
            <person name="Cornejo O."/>
            <person name="Findley S.D."/>
            <person name="Zheng P."/>
            <person name="Utro F."/>
            <person name="Royaert S."/>
            <person name="Saski C."/>
            <person name="Jenkins J."/>
            <person name="Podicheti R."/>
            <person name="Zhao M."/>
            <person name="Scheffler B.E."/>
            <person name="Stack J.C."/>
            <person name="Feltus F.A."/>
            <person name="Mustiga G.M."/>
            <person name="Amores F."/>
            <person name="Phillips W."/>
            <person name="Marelli J.P."/>
            <person name="May G.D."/>
            <person name="Shapiro H."/>
            <person name="Ma J."/>
            <person name="Bustamante C.D."/>
            <person name="Schnell R.J."/>
            <person name="Main D."/>
            <person name="Gilbert D."/>
            <person name="Parida L."/>
            <person name="Kuhn D.N."/>
        </authorList>
    </citation>
    <scope>NUCLEOTIDE SEQUENCE [LARGE SCALE GENOMIC DNA]</scope>
    <source>
        <strain evidence="2">cv. Matina 1-6</strain>
    </source>
</reference>
<dbReference type="Gramene" id="EOY04881">
    <property type="protein sequence ID" value="EOY04881"/>
    <property type="gene ID" value="TCM_020043"/>
</dbReference>
<keyword evidence="2" id="KW-1185">Reference proteome</keyword>
<dbReference type="Gramene" id="EOY04880">
    <property type="protein sequence ID" value="EOY04880"/>
    <property type="gene ID" value="TCM_020043"/>
</dbReference>